<sequence>MTEGKHHFLRDATWPEHQTLSSIPLARPLFLPRVTVVFSQGHLDFKIMTTQAQKSKTPQDPTVTFEAELIESKVRSIAAYVGNILKACGIKCEKRCRVRSVAQGEFSCFPLKRLIQEECGAASTSGSSGIGAWSLEHIRARAKPGLFKGLVSDYGMGVSYSP</sequence>
<dbReference type="EMBL" id="UZAU01000288">
    <property type="status" value="NOT_ANNOTATED_CDS"/>
    <property type="molecule type" value="Genomic_DNA"/>
</dbReference>
<reference evidence="1" key="2">
    <citation type="submission" date="2021-03" db="UniProtKB">
        <authorList>
            <consortium name="EnsemblPlants"/>
        </authorList>
    </citation>
    <scope>IDENTIFICATION</scope>
</reference>
<accession>A0A803P4D3</accession>
<dbReference type="Proteomes" id="UP000596661">
    <property type="component" value="Chromosome 3"/>
</dbReference>
<organism evidence="1 2">
    <name type="scientific">Cannabis sativa</name>
    <name type="common">Hemp</name>
    <name type="synonym">Marijuana</name>
    <dbReference type="NCBI Taxonomy" id="3483"/>
    <lineage>
        <taxon>Eukaryota</taxon>
        <taxon>Viridiplantae</taxon>
        <taxon>Streptophyta</taxon>
        <taxon>Embryophyta</taxon>
        <taxon>Tracheophyta</taxon>
        <taxon>Spermatophyta</taxon>
        <taxon>Magnoliopsida</taxon>
        <taxon>eudicotyledons</taxon>
        <taxon>Gunneridae</taxon>
        <taxon>Pentapetalae</taxon>
        <taxon>rosids</taxon>
        <taxon>fabids</taxon>
        <taxon>Rosales</taxon>
        <taxon>Cannabaceae</taxon>
        <taxon>Cannabis</taxon>
    </lineage>
</organism>
<name>A0A803P4D3_CANSA</name>
<protein>
    <submittedName>
        <fullName evidence="1">Uncharacterized protein</fullName>
    </submittedName>
</protein>
<keyword evidence="2" id="KW-1185">Reference proteome</keyword>
<evidence type="ECO:0000313" key="1">
    <source>
        <dbReference type="EnsemblPlants" id="cds.evm.model.03.1201"/>
    </source>
</evidence>
<evidence type="ECO:0000313" key="2">
    <source>
        <dbReference type="Proteomes" id="UP000596661"/>
    </source>
</evidence>
<dbReference type="AlphaFoldDB" id="A0A803P4D3"/>
<dbReference type="EnsemblPlants" id="evm.model.03.1201">
    <property type="protein sequence ID" value="cds.evm.model.03.1201"/>
    <property type="gene ID" value="evm.TU.03.1201"/>
</dbReference>
<reference evidence="1" key="1">
    <citation type="submission" date="2018-11" db="EMBL/GenBank/DDBJ databases">
        <authorList>
            <person name="Grassa J C."/>
        </authorList>
    </citation>
    <scope>NUCLEOTIDE SEQUENCE [LARGE SCALE GENOMIC DNA]</scope>
</reference>
<dbReference type="Gramene" id="evm.model.03.1201">
    <property type="protein sequence ID" value="cds.evm.model.03.1201"/>
    <property type="gene ID" value="evm.TU.03.1201"/>
</dbReference>
<proteinExistence type="predicted"/>